<dbReference type="STRING" id="882378.RBRH_04129"/>
<dbReference type="AlphaFoldDB" id="E5ASH1"/>
<organism evidence="1 2">
    <name type="scientific">Mycetohabitans rhizoxinica (strain DSM 19002 / CIP 109453 / HKI 454)</name>
    <name type="common">Paraburkholderia rhizoxinica</name>
    <dbReference type="NCBI Taxonomy" id="882378"/>
    <lineage>
        <taxon>Bacteria</taxon>
        <taxon>Pseudomonadati</taxon>
        <taxon>Pseudomonadota</taxon>
        <taxon>Betaproteobacteria</taxon>
        <taxon>Burkholderiales</taxon>
        <taxon>Burkholderiaceae</taxon>
        <taxon>Mycetohabitans</taxon>
    </lineage>
</organism>
<evidence type="ECO:0000313" key="2">
    <source>
        <dbReference type="Proteomes" id="UP000007437"/>
    </source>
</evidence>
<gene>
    <name evidence="1" type="ordered locus">RBRH_04129</name>
</gene>
<sequence length="61" mass="6654">MPPASVSSKYTRTGHVKPGWAAGSGEIMFIRGILPERVWQSRVVNGVALRPGSRDVAMMEK</sequence>
<name>E5ASH1_MYCRK</name>
<protein>
    <submittedName>
        <fullName evidence="1">Uncharacterized protein</fullName>
    </submittedName>
</protein>
<evidence type="ECO:0000313" key="1">
    <source>
        <dbReference type="EMBL" id="CBW75553.1"/>
    </source>
</evidence>
<dbReference type="HOGENOM" id="CLU_2913652_0_0_4"/>
<dbReference type="EMBL" id="FR687359">
    <property type="protein sequence ID" value="CBW75553.1"/>
    <property type="molecule type" value="Genomic_DNA"/>
</dbReference>
<reference evidence="1 2" key="1">
    <citation type="journal article" date="2011" name="J. Bacteriol.">
        <title>Complete genome sequence of Burkholderia rhizoxinica, an endosymbiont of Rhizopus microsporus.</title>
        <authorList>
            <person name="Lackner G."/>
            <person name="Moebius N."/>
            <person name="Partida-Martinez L."/>
            <person name="Hertweck C."/>
        </authorList>
    </citation>
    <scope>NUCLEOTIDE SEQUENCE [LARGE SCALE GENOMIC DNA]</scope>
    <source>
        <strain evidence="2">DSM 19002 / CIP 109453 / HKI 454</strain>
    </source>
</reference>
<accession>E5ASH1</accession>
<dbReference type="Proteomes" id="UP000007437">
    <property type="component" value="Chromosome"/>
</dbReference>
<proteinExistence type="predicted"/>
<dbReference type="KEGG" id="brh:RBRH_04129"/>